<dbReference type="FunCoup" id="A0A6I8U6D8">
    <property type="interactions" value="292"/>
</dbReference>
<dbReference type="Gene3D" id="2.60.40.10">
    <property type="entry name" value="Immunoglobulins"/>
    <property type="match status" value="8"/>
</dbReference>
<reference evidence="12" key="2">
    <citation type="submission" date="2020-05" db="UniProtKB">
        <authorList>
            <consortium name="EnsemblMetazoa"/>
        </authorList>
    </citation>
    <scope>IDENTIFICATION</scope>
    <source>
        <strain evidence="12">LVP_AGWG</strain>
    </source>
</reference>
<dbReference type="PANTHER" id="PTHR10075">
    <property type="entry name" value="BASIGIN RELATED"/>
    <property type="match status" value="1"/>
</dbReference>
<keyword evidence="3 11" id="KW-0732">Signal</keyword>
<dbReference type="InterPro" id="IPR013783">
    <property type="entry name" value="Ig-like_fold"/>
</dbReference>
<dbReference type="InParanoid" id="A0A6I8U6D8"/>
<dbReference type="FunFam" id="2.60.40.10:FF:000053">
    <property type="entry name" value="Roundabout guidance receptor 1"/>
    <property type="match status" value="1"/>
</dbReference>
<name>A0A6I8U6D8_AEDAE</name>
<evidence type="ECO:0000256" key="10">
    <source>
        <dbReference type="SAM" id="Phobius"/>
    </source>
</evidence>
<dbReference type="FunFam" id="2.60.40.10:FF:000008">
    <property type="entry name" value="roundabout homolog 2 isoform X2"/>
    <property type="match status" value="2"/>
</dbReference>
<dbReference type="PROSITE" id="PS50835">
    <property type="entry name" value="IG_LIKE"/>
    <property type="match status" value="5"/>
</dbReference>
<dbReference type="Pfam" id="PF07679">
    <property type="entry name" value="I-set"/>
    <property type="match status" value="2"/>
</dbReference>
<dbReference type="InterPro" id="IPR036179">
    <property type="entry name" value="Ig-like_dom_sf"/>
</dbReference>
<dbReference type="InterPro" id="IPR003961">
    <property type="entry name" value="FN3_dom"/>
</dbReference>
<dbReference type="OrthoDB" id="428111at2759"/>
<evidence type="ECO:0000256" key="8">
    <source>
        <dbReference type="ARBA" id="ARBA00023319"/>
    </source>
</evidence>
<evidence type="ECO:0000256" key="9">
    <source>
        <dbReference type="SAM" id="MobiDB-lite"/>
    </source>
</evidence>
<keyword evidence="5 10" id="KW-1133">Transmembrane helix</keyword>
<evidence type="ECO:0000256" key="2">
    <source>
        <dbReference type="ARBA" id="ARBA00022692"/>
    </source>
</evidence>
<evidence type="ECO:0000256" key="7">
    <source>
        <dbReference type="ARBA" id="ARBA00023157"/>
    </source>
</evidence>
<dbReference type="FunFam" id="2.60.40.10:FF:001559">
    <property type="entry name" value="Roundabout 1, isoform A"/>
    <property type="match status" value="1"/>
</dbReference>
<comment type="subcellular location">
    <subcellularLocation>
        <location evidence="1">Membrane</location>
        <topology evidence="1">Single-pass membrane protein</topology>
    </subcellularLocation>
</comment>
<evidence type="ECO:0000256" key="1">
    <source>
        <dbReference type="ARBA" id="ARBA00004167"/>
    </source>
</evidence>
<feature type="transmembrane region" description="Helical" evidence="10">
    <location>
        <begin position="872"/>
        <end position="896"/>
    </location>
</feature>
<dbReference type="EnsemblMetazoa" id="AAEL025111-RA">
    <property type="protein sequence ID" value="AAEL025111-PA"/>
    <property type="gene ID" value="AAEL025111"/>
</dbReference>
<feature type="region of interest" description="Disordered" evidence="9">
    <location>
        <begin position="1358"/>
        <end position="1415"/>
    </location>
</feature>
<dbReference type="InterPro" id="IPR007110">
    <property type="entry name" value="Ig-like_dom"/>
</dbReference>
<dbReference type="InterPro" id="IPR036116">
    <property type="entry name" value="FN3_sf"/>
</dbReference>
<keyword evidence="13" id="KW-1185">Reference proteome</keyword>
<dbReference type="SMART" id="SM00406">
    <property type="entry name" value="IGv"/>
    <property type="match status" value="4"/>
</dbReference>
<feature type="compositionally biased region" description="Low complexity" evidence="9">
    <location>
        <begin position="1384"/>
        <end position="1394"/>
    </location>
</feature>
<dbReference type="CDD" id="cd00063">
    <property type="entry name" value="FN3"/>
    <property type="match status" value="3"/>
</dbReference>
<dbReference type="FunFam" id="2.60.40.10:FF:000026">
    <property type="entry name" value="roundabout homolog 2 isoform X1"/>
    <property type="match status" value="1"/>
</dbReference>
<keyword evidence="6 10" id="KW-0472">Membrane</keyword>
<dbReference type="InterPro" id="IPR003599">
    <property type="entry name" value="Ig_sub"/>
</dbReference>
<evidence type="ECO:0000256" key="6">
    <source>
        <dbReference type="ARBA" id="ARBA00023136"/>
    </source>
</evidence>
<feature type="compositionally biased region" description="Low complexity" evidence="9">
    <location>
        <begin position="1186"/>
        <end position="1238"/>
    </location>
</feature>
<evidence type="ECO:0000313" key="12">
    <source>
        <dbReference type="EnsemblMetazoa" id="AAEL025111-PA"/>
    </source>
</evidence>
<organism evidence="12 13">
    <name type="scientific">Aedes aegypti</name>
    <name type="common">Yellowfever mosquito</name>
    <name type="synonym">Culex aegypti</name>
    <dbReference type="NCBI Taxonomy" id="7159"/>
    <lineage>
        <taxon>Eukaryota</taxon>
        <taxon>Metazoa</taxon>
        <taxon>Ecdysozoa</taxon>
        <taxon>Arthropoda</taxon>
        <taxon>Hexapoda</taxon>
        <taxon>Insecta</taxon>
        <taxon>Pterygota</taxon>
        <taxon>Neoptera</taxon>
        <taxon>Endopterygota</taxon>
        <taxon>Diptera</taxon>
        <taxon>Nematocera</taxon>
        <taxon>Culicoidea</taxon>
        <taxon>Culicidae</taxon>
        <taxon>Culicinae</taxon>
        <taxon>Aedini</taxon>
        <taxon>Aedes</taxon>
        <taxon>Stegomyia</taxon>
    </lineage>
</organism>
<dbReference type="SMART" id="SM00408">
    <property type="entry name" value="IGc2"/>
    <property type="match status" value="5"/>
</dbReference>
<dbReference type="GO" id="GO:0016020">
    <property type="term" value="C:membrane"/>
    <property type="evidence" value="ECO:0007669"/>
    <property type="project" value="UniProtKB-SubCell"/>
</dbReference>
<dbReference type="PANTHER" id="PTHR10075:SF100">
    <property type="entry name" value="FASCICLIN-2"/>
    <property type="match status" value="1"/>
</dbReference>
<evidence type="ECO:0000256" key="5">
    <source>
        <dbReference type="ARBA" id="ARBA00022989"/>
    </source>
</evidence>
<keyword evidence="4" id="KW-0677">Repeat</keyword>
<protein>
    <recommendedName>
        <fullName evidence="14">Roundabout</fullName>
    </recommendedName>
</protein>
<accession>A0A6I8U6D8</accession>
<gene>
    <name evidence="12" type="primary">5565802</name>
</gene>
<keyword evidence="2 10" id="KW-0812">Transmembrane</keyword>
<reference evidence="12 13" key="1">
    <citation type="submission" date="2017-06" db="EMBL/GenBank/DDBJ databases">
        <title>Aedes aegypti genome working group (AGWG) sequencing and assembly.</title>
        <authorList>
            <consortium name="Aedes aegypti Genome Working Group (AGWG)"/>
            <person name="Matthews B.J."/>
        </authorList>
    </citation>
    <scope>NUCLEOTIDE SEQUENCE [LARGE SCALE GENOMIC DNA]</scope>
    <source>
        <strain evidence="12 13">LVP_AGWG</strain>
    </source>
</reference>
<dbReference type="InterPro" id="IPR013098">
    <property type="entry name" value="Ig_I-set"/>
</dbReference>
<dbReference type="SMART" id="SM00060">
    <property type="entry name" value="FN3"/>
    <property type="match status" value="3"/>
</dbReference>
<dbReference type="InterPro" id="IPR013106">
    <property type="entry name" value="Ig_V-set"/>
</dbReference>
<sequence>MDTVWRTVLVIGLALCHVSKAQLRTPRITEHPSDVLVPKNDPVTLNCKAEGKPEPEIRWYKDGEPVKFTPNHVLLPSGSLFFLRTVHSKKEQDGGVYWCVASNAAGTVNSRNATLQIAVLRDEFRVEPKDTRVAAGETALLECGAPKGNPEPTISWRKDEIMLELDDFRPASASGKEPARVRIVDGGNLLISDVRPTDEGRYQCIAQNMVGSRESGSGKLTVQVKPYFINEPTDITVLVGQRVQFQCTVGGDPHPQILWKKENGHIPVGRAEILEEDRSLVIKNVAQDDQGIYICEAHNSVGQINAKAQLVVNSSPTFIIKPQDQRTNLNGVATFKCTASGNPPPSVFWTKEGSQTLMFPNNTYGNIHISSQGSLQVRGAQKEDDGYFVCSALSVAGSTTSRAYLQVTSSFDSSPPPVLQEVPSNLTLPRGSIAMLPCRGSGPTSPKIYWKKNATDITALGPRFSIVQGGTLKIDDIQPEDSGWYSCVAYSEKGETSWSAFLQVEKNLSTMLPRSGSPELLPVAPSIPKAVNITNSNVTLMWTKIGGGGEDSLQEKLWNNPVSGYLVEYYSPDEKKGWIRAIRVPGNTATITNLSPSTSYIFVVRAENAYGYSAPSPLSNLIRTLSADDGVTMPEELEAARMVLNGKILELVDAVAISSTSVRLEWQLHISSTEEYIEGLYVRYRDLGANSQKYSMLTIPNNAAEMHVITNLDKFTRYEFFLTPFFKNVEGQPSNSKVVQTAEDAPTAAPVNIQTGMLNLTAGWVKWSPPPAEHQNGVLLGYKIQVKAGNSSKTLASMTLNSTTTSVMLNNLTTGATYRAQIVAFNRVGAGPYSKPAYLIMDPAHVIAPPRAHNSLSDIGGYRHHNFMHETWFMVFVVLALLIILTFTVVGVVVFIKKRQNMSKAMVTVPVITSGDLASLNLTRKDCLWIDRGWRSTDTDKDSGLSEMKLLESSQNPSNYTDVGTDYAEVDPRNIVSFYNCRKSPDNPSPYATTMIMNGHPNQNGHEAYSSANSSLRSDIPYGPGHPKPFAMPYSTAPSNWIDFLPPPPEHPPPIPQALDHHLHLNHVYPSELIGTSSSQGSRCGSGLSTSYNAHHSYQYVDPSLLGRGSRSSSNELRSPPTSQPPQPPTHLYLPHPPHSASSLTNGSNPSEVYFNDDIYNSPVKSADPPGMGPPLPPPQHFKLPSSSSASSISCCPSNQSRGSQQHQRYQQFQQQQQAHQDFLDYQQQQQQHQLGHALATPSSEMHIQHQKRLCGSCDVLPGGGAGNQPMKAMPYSHGGGTAPGVGSTESHLQPHRPPLLHSVSLSNGHSTEHENGTCFNGTCSSDGSGTGSSGSGGFSQRSKFARKVHVNIENALNGNYHHNHPHQHQHHHHHHNHHHNQHNHPNGQQQQQQETISEHEETENDKMLNSYSCDTDGEVTTLSNGCGLGRDDCEDDGDDTCCSCSEEGSFLYEEPIQVK</sequence>
<feature type="region of interest" description="Disordered" evidence="9">
    <location>
        <begin position="1102"/>
        <end position="1240"/>
    </location>
</feature>
<keyword evidence="8" id="KW-0393">Immunoglobulin domain</keyword>
<dbReference type="SMART" id="SM00409">
    <property type="entry name" value="IG"/>
    <property type="match status" value="5"/>
</dbReference>
<feature type="compositionally biased region" description="Low complexity" evidence="9">
    <location>
        <begin position="1103"/>
        <end position="1121"/>
    </location>
</feature>
<dbReference type="GO" id="GO:0048812">
    <property type="term" value="P:neuron projection morphogenesis"/>
    <property type="evidence" value="ECO:0007669"/>
    <property type="project" value="UniProtKB-ARBA"/>
</dbReference>
<evidence type="ECO:0000256" key="11">
    <source>
        <dbReference type="SAM" id="SignalP"/>
    </source>
</evidence>
<dbReference type="SUPFAM" id="SSF49265">
    <property type="entry name" value="Fibronectin type III"/>
    <property type="match status" value="2"/>
</dbReference>
<evidence type="ECO:0000256" key="3">
    <source>
        <dbReference type="ARBA" id="ARBA00022729"/>
    </source>
</evidence>
<dbReference type="Proteomes" id="UP000008820">
    <property type="component" value="Chromosome 3"/>
</dbReference>
<proteinExistence type="predicted"/>
<dbReference type="FunFam" id="2.60.40.10:FF:001167">
    <property type="entry name" value="Roundabout 2, isoform B"/>
    <property type="match status" value="1"/>
</dbReference>
<dbReference type="InterPro" id="IPR003598">
    <property type="entry name" value="Ig_sub2"/>
</dbReference>
<keyword evidence="7" id="KW-1015">Disulfide bond</keyword>
<feature type="compositionally biased region" description="Polar residues" evidence="9">
    <location>
        <begin position="1140"/>
        <end position="1151"/>
    </location>
</feature>
<feature type="signal peptide" evidence="11">
    <location>
        <begin position="1"/>
        <end position="21"/>
    </location>
</feature>
<dbReference type="SUPFAM" id="SSF48726">
    <property type="entry name" value="Immunoglobulin"/>
    <property type="match status" value="5"/>
</dbReference>
<dbReference type="Pfam" id="PF13927">
    <property type="entry name" value="Ig_3"/>
    <property type="match status" value="3"/>
</dbReference>
<evidence type="ECO:0000256" key="4">
    <source>
        <dbReference type="ARBA" id="ARBA00022737"/>
    </source>
</evidence>
<dbReference type="PROSITE" id="PS50853">
    <property type="entry name" value="FN3"/>
    <property type="match status" value="3"/>
</dbReference>
<dbReference type="FunFam" id="2.60.40.10:FF:000948">
    <property type="entry name" value="Roundabout 1"/>
    <property type="match status" value="1"/>
</dbReference>
<feature type="compositionally biased region" description="Basic residues" evidence="9">
    <location>
        <begin position="1362"/>
        <end position="1383"/>
    </location>
</feature>
<evidence type="ECO:0000313" key="13">
    <source>
        <dbReference type="Proteomes" id="UP000008820"/>
    </source>
</evidence>
<feature type="compositionally biased region" description="Pro residues" evidence="9">
    <location>
        <begin position="1171"/>
        <end position="1180"/>
    </location>
</feature>
<evidence type="ECO:0008006" key="14">
    <source>
        <dbReference type="Google" id="ProtNLM"/>
    </source>
</evidence>
<dbReference type="Pfam" id="PF00041">
    <property type="entry name" value="fn3"/>
    <property type="match status" value="2"/>
</dbReference>
<feature type="chain" id="PRO_5044005936" description="Roundabout" evidence="11">
    <location>
        <begin position="22"/>
        <end position="1460"/>
    </location>
</feature>